<dbReference type="EMBL" id="SGWX01000001">
    <property type="protein sequence ID" value="RZS60547.1"/>
    <property type="molecule type" value="Genomic_DNA"/>
</dbReference>
<reference evidence="2 3" key="1">
    <citation type="submission" date="2019-02" db="EMBL/GenBank/DDBJ databases">
        <title>Sequencing the genomes of 1000 actinobacteria strains.</title>
        <authorList>
            <person name="Klenk H.-P."/>
        </authorList>
    </citation>
    <scope>NUCLEOTIDE SEQUENCE [LARGE SCALE GENOMIC DNA]</scope>
    <source>
        <strain evidence="2 3">DSM 16932</strain>
    </source>
</reference>
<organism evidence="2 3">
    <name type="scientific">Xylanimonas ulmi</name>
    <dbReference type="NCBI Taxonomy" id="228973"/>
    <lineage>
        <taxon>Bacteria</taxon>
        <taxon>Bacillati</taxon>
        <taxon>Actinomycetota</taxon>
        <taxon>Actinomycetes</taxon>
        <taxon>Micrococcales</taxon>
        <taxon>Promicromonosporaceae</taxon>
        <taxon>Xylanimonas</taxon>
    </lineage>
</organism>
<gene>
    <name evidence="2" type="ORF">EV386_0813</name>
</gene>
<keyword evidence="1" id="KW-0472">Membrane</keyword>
<evidence type="ECO:0000313" key="2">
    <source>
        <dbReference type="EMBL" id="RZS60547.1"/>
    </source>
</evidence>
<evidence type="ECO:0000256" key="1">
    <source>
        <dbReference type="SAM" id="Phobius"/>
    </source>
</evidence>
<sequence length="252" mass="27009">MVREQIEESRPVRRSAWISVTALHGLLLAATVWVLAFNLWGSLGPSYADVVRVPWNSPVASVQVVPGPGLGDRVAAVQADPAQQADQERHGGTGLNLFPWSDDSATGTTDAFTGRPPVEWGFADPRMTLWGPRGIDQASLAAPVFAWGVLALVVLWLLWRLVGSVATDDVFTRANVRRVALIGVLVAAGGSVLQLGEFWLDAGIVARSAANGILQATFSFSLMPLWVGFVFLTLAEVFRQGVLLRDDVAGLV</sequence>
<keyword evidence="1" id="KW-0812">Transmembrane</keyword>
<proteinExistence type="predicted"/>
<keyword evidence="1" id="KW-1133">Transmembrane helix</keyword>
<feature type="transmembrane region" description="Helical" evidence="1">
    <location>
        <begin position="212"/>
        <end position="235"/>
    </location>
</feature>
<accession>A0A4Q7M199</accession>
<dbReference type="InterPro" id="IPR021354">
    <property type="entry name" value="DUF2975"/>
</dbReference>
<name>A0A4Q7M199_9MICO</name>
<comment type="caution">
    <text evidence="2">The sequence shown here is derived from an EMBL/GenBank/DDBJ whole genome shotgun (WGS) entry which is preliminary data.</text>
</comment>
<protein>
    <submittedName>
        <fullName evidence="2">DUF2975 family protein</fullName>
    </submittedName>
</protein>
<dbReference type="Proteomes" id="UP000293852">
    <property type="component" value="Unassembled WGS sequence"/>
</dbReference>
<feature type="transmembrane region" description="Helical" evidence="1">
    <location>
        <begin position="140"/>
        <end position="159"/>
    </location>
</feature>
<feature type="transmembrane region" description="Helical" evidence="1">
    <location>
        <begin position="179"/>
        <end position="200"/>
    </location>
</feature>
<dbReference type="AlphaFoldDB" id="A0A4Q7M199"/>
<dbReference type="OrthoDB" id="3431510at2"/>
<feature type="transmembrane region" description="Helical" evidence="1">
    <location>
        <begin position="16"/>
        <end position="40"/>
    </location>
</feature>
<evidence type="ECO:0000313" key="3">
    <source>
        <dbReference type="Proteomes" id="UP000293852"/>
    </source>
</evidence>
<dbReference type="Pfam" id="PF11188">
    <property type="entry name" value="DUF2975"/>
    <property type="match status" value="1"/>
</dbReference>
<keyword evidence="3" id="KW-1185">Reference proteome</keyword>